<name>A0AA44DGB9_STRE0</name>
<protein>
    <recommendedName>
        <fullName evidence="3">Serine/threonine protein kinase</fullName>
    </recommendedName>
</protein>
<organism evidence="1 2">
    <name type="scientific">Streptomyces somaliensis (strain ATCC 33201 / DSM 40738 / JCM 12659 / KCTC 9044 / NCTC 11332 / NRRL B-12077 / IP 733)</name>
    <dbReference type="NCBI Taxonomy" id="1134445"/>
    <lineage>
        <taxon>Bacteria</taxon>
        <taxon>Bacillati</taxon>
        <taxon>Actinomycetota</taxon>
        <taxon>Actinomycetes</taxon>
        <taxon>Kitasatosporales</taxon>
        <taxon>Streptomycetaceae</taxon>
        <taxon>Streptomyces</taxon>
    </lineage>
</organism>
<keyword evidence="2" id="KW-1185">Reference proteome</keyword>
<dbReference type="EMBL" id="JAAXOU010000366">
    <property type="protein sequence ID" value="NKY16441.1"/>
    <property type="molecule type" value="Genomic_DNA"/>
</dbReference>
<gene>
    <name evidence="1" type="ORF">HGA06_20620</name>
</gene>
<reference evidence="1 2" key="1">
    <citation type="submission" date="2020-04" db="EMBL/GenBank/DDBJ databases">
        <title>MicrobeNet Type strains.</title>
        <authorList>
            <person name="Nicholson A.C."/>
        </authorList>
    </citation>
    <scope>NUCLEOTIDE SEQUENCE [LARGE SCALE GENOMIC DNA]</scope>
    <source>
        <strain evidence="1 2">DSM 40738</strain>
    </source>
</reference>
<evidence type="ECO:0008006" key="3">
    <source>
        <dbReference type="Google" id="ProtNLM"/>
    </source>
</evidence>
<sequence>MARGSRPPGGTPTASAGARVPRAFLGTWKGRVTAEAGAVDIPAGTFTVTLRGGAAGREVGRVVQHDILGNRICEDTLVLRTATADTLVTDGSASEASTGVCTGGTHTVTLRLGGGKLHYTSDDAAAGRPHATLDRAE</sequence>
<dbReference type="Proteomes" id="UP000570003">
    <property type="component" value="Unassembled WGS sequence"/>
</dbReference>
<evidence type="ECO:0000313" key="1">
    <source>
        <dbReference type="EMBL" id="NKY16441.1"/>
    </source>
</evidence>
<dbReference type="AlphaFoldDB" id="A0AA44DGB9"/>
<dbReference type="RefSeq" id="WP_168440658.1">
    <property type="nucleotide sequence ID" value="NZ_JAAXOU010000366.1"/>
</dbReference>
<accession>A0AA44DGB9</accession>
<comment type="caution">
    <text evidence="1">The sequence shown here is derived from an EMBL/GenBank/DDBJ whole genome shotgun (WGS) entry which is preliminary data.</text>
</comment>
<proteinExistence type="predicted"/>
<evidence type="ECO:0000313" key="2">
    <source>
        <dbReference type="Proteomes" id="UP000570003"/>
    </source>
</evidence>